<dbReference type="EMBL" id="BGPR01006392">
    <property type="protein sequence ID" value="GBN18593.1"/>
    <property type="molecule type" value="Genomic_DNA"/>
</dbReference>
<sequence length="136" mass="15732">MDNAFEWIKEVERISTLVNCTNELKLTNAISRLAGSAKNSQITQGYRYNGWSEWKATITSIFKRRITMQEILANKSDRKLKRNENLVDYFYPKDSLLEKNVFTIPQSDRISVIIGDITEEKWQIVLAPQNPTDCAT</sequence>
<proteinExistence type="predicted"/>
<comment type="caution">
    <text evidence="1">The sequence shown here is derived from an EMBL/GenBank/DDBJ whole genome shotgun (WGS) entry which is preliminary data.</text>
</comment>
<evidence type="ECO:0000313" key="2">
    <source>
        <dbReference type="Proteomes" id="UP000499080"/>
    </source>
</evidence>
<dbReference type="Proteomes" id="UP000499080">
    <property type="component" value="Unassembled WGS sequence"/>
</dbReference>
<name>A0A4Y2LWY0_ARAVE</name>
<evidence type="ECO:0000313" key="1">
    <source>
        <dbReference type="EMBL" id="GBN18593.1"/>
    </source>
</evidence>
<protein>
    <submittedName>
        <fullName evidence="1">Uncharacterized protein</fullName>
    </submittedName>
</protein>
<accession>A0A4Y2LWY0</accession>
<organism evidence="1 2">
    <name type="scientific">Araneus ventricosus</name>
    <name type="common">Orbweaver spider</name>
    <name type="synonym">Epeira ventricosa</name>
    <dbReference type="NCBI Taxonomy" id="182803"/>
    <lineage>
        <taxon>Eukaryota</taxon>
        <taxon>Metazoa</taxon>
        <taxon>Ecdysozoa</taxon>
        <taxon>Arthropoda</taxon>
        <taxon>Chelicerata</taxon>
        <taxon>Arachnida</taxon>
        <taxon>Araneae</taxon>
        <taxon>Araneomorphae</taxon>
        <taxon>Entelegynae</taxon>
        <taxon>Araneoidea</taxon>
        <taxon>Araneidae</taxon>
        <taxon>Araneus</taxon>
    </lineage>
</organism>
<gene>
    <name evidence="1" type="ORF">AVEN_112910_1</name>
</gene>
<dbReference type="AlphaFoldDB" id="A0A4Y2LWY0"/>
<reference evidence="1 2" key="1">
    <citation type="journal article" date="2019" name="Sci. Rep.">
        <title>Orb-weaving spider Araneus ventricosus genome elucidates the spidroin gene catalogue.</title>
        <authorList>
            <person name="Kono N."/>
            <person name="Nakamura H."/>
            <person name="Ohtoshi R."/>
            <person name="Moran D.A.P."/>
            <person name="Shinohara A."/>
            <person name="Yoshida Y."/>
            <person name="Fujiwara M."/>
            <person name="Mori M."/>
            <person name="Tomita M."/>
            <person name="Arakawa K."/>
        </authorList>
    </citation>
    <scope>NUCLEOTIDE SEQUENCE [LARGE SCALE GENOMIC DNA]</scope>
</reference>
<dbReference type="OrthoDB" id="7288680at2759"/>
<keyword evidence="2" id="KW-1185">Reference proteome</keyword>